<dbReference type="InterPro" id="IPR016187">
    <property type="entry name" value="CTDL_fold"/>
</dbReference>
<dbReference type="InParanoid" id="A0A667YUN9"/>
<dbReference type="InterPro" id="IPR033989">
    <property type="entry name" value="CD209-like_CTLD"/>
</dbReference>
<protein>
    <recommendedName>
        <fullName evidence="2">C-type lectin domain-containing protein</fullName>
    </recommendedName>
</protein>
<evidence type="ECO:0000313" key="3">
    <source>
        <dbReference type="Ensembl" id="ENSMMDP00005030128.1"/>
    </source>
</evidence>
<keyword evidence="1" id="KW-0430">Lectin</keyword>
<dbReference type="PROSITE" id="PS50041">
    <property type="entry name" value="C_TYPE_LECTIN_2"/>
    <property type="match status" value="1"/>
</dbReference>
<dbReference type="Gene3D" id="3.10.100.10">
    <property type="entry name" value="Mannose-Binding Protein A, subunit A"/>
    <property type="match status" value="1"/>
</dbReference>
<dbReference type="Pfam" id="PF00059">
    <property type="entry name" value="Lectin_C"/>
    <property type="match status" value="1"/>
</dbReference>
<proteinExistence type="predicted"/>
<feature type="domain" description="C-type lectin" evidence="2">
    <location>
        <begin position="49"/>
        <end position="179"/>
    </location>
</feature>
<sequence length="192" mass="22209">MMTAKHDALKRNLTDTLSQPKSCNVVQPSCRPPTEGGTCFKCDPDWERHGNKCYRFLTEKLTWDQSRSRCEELGGHLVKIDSKDEQCFLDWTLIDKMDEAEDKFWIGLTDQVTEDEWLWVDGSKLDESLAFWNYGEPDNWREKNPDGEDCARMGEKGGAPDLKCWRDQDCNKPQKGVCEKTPSMGRVKFNCE</sequence>
<keyword evidence="4" id="KW-1185">Reference proteome</keyword>
<evidence type="ECO:0000313" key="4">
    <source>
        <dbReference type="Proteomes" id="UP000472263"/>
    </source>
</evidence>
<reference evidence="3" key="3">
    <citation type="submission" date="2025-09" db="UniProtKB">
        <authorList>
            <consortium name="Ensembl"/>
        </authorList>
    </citation>
    <scope>IDENTIFICATION</scope>
</reference>
<dbReference type="InterPro" id="IPR016186">
    <property type="entry name" value="C-type_lectin-like/link_sf"/>
</dbReference>
<dbReference type="SUPFAM" id="SSF56436">
    <property type="entry name" value="C-type lectin-like"/>
    <property type="match status" value="1"/>
</dbReference>
<dbReference type="SMART" id="SM00034">
    <property type="entry name" value="CLECT"/>
    <property type="match status" value="1"/>
</dbReference>
<dbReference type="Proteomes" id="UP000472263">
    <property type="component" value="Chromosome 11"/>
</dbReference>
<evidence type="ECO:0000256" key="1">
    <source>
        <dbReference type="ARBA" id="ARBA00022734"/>
    </source>
</evidence>
<dbReference type="Ensembl" id="ENSMMDT00005030824.1">
    <property type="protein sequence ID" value="ENSMMDP00005030128.1"/>
    <property type="gene ID" value="ENSMMDG00005014284.1"/>
</dbReference>
<dbReference type="PANTHER" id="PTHR22803">
    <property type="entry name" value="MANNOSE, PHOSPHOLIPASE, LECTIN RECEPTOR RELATED"/>
    <property type="match status" value="1"/>
</dbReference>
<evidence type="ECO:0000259" key="2">
    <source>
        <dbReference type="PROSITE" id="PS50041"/>
    </source>
</evidence>
<name>A0A667YUN9_9TELE</name>
<dbReference type="GeneTree" id="ENSGT01030000234575"/>
<reference evidence="3" key="2">
    <citation type="submission" date="2025-08" db="UniProtKB">
        <authorList>
            <consortium name="Ensembl"/>
        </authorList>
    </citation>
    <scope>IDENTIFICATION</scope>
</reference>
<dbReference type="InterPro" id="IPR001304">
    <property type="entry name" value="C-type_lectin-like"/>
</dbReference>
<accession>A0A667YUN9</accession>
<reference evidence="3" key="1">
    <citation type="submission" date="2019-06" db="EMBL/GenBank/DDBJ databases">
        <authorList>
            <consortium name="Wellcome Sanger Institute Data Sharing"/>
        </authorList>
    </citation>
    <scope>NUCLEOTIDE SEQUENCE [LARGE SCALE GENOMIC DNA]</scope>
</reference>
<dbReference type="CDD" id="cd03590">
    <property type="entry name" value="CLECT_DC-SIGN_like"/>
    <property type="match status" value="1"/>
</dbReference>
<organism evidence="3 4">
    <name type="scientific">Myripristis murdjan</name>
    <name type="common">pinecone soldierfish</name>
    <dbReference type="NCBI Taxonomy" id="586833"/>
    <lineage>
        <taxon>Eukaryota</taxon>
        <taxon>Metazoa</taxon>
        <taxon>Chordata</taxon>
        <taxon>Craniata</taxon>
        <taxon>Vertebrata</taxon>
        <taxon>Euteleostomi</taxon>
        <taxon>Actinopterygii</taxon>
        <taxon>Neopterygii</taxon>
        <taxon>Teleostei</taxon>
        <taxon>Neoteleostei</taxon>
        <taxon>Acanthomorphata</taxon>
        <taxon>Holocentriformes</taxon>
        <taxon>Holocentridae</taxon>
        <taxon>Myripristis</taxon>
    </lineage>
</organism>
<dbReference type="AlphaFoldDB" id="A0A667YUN9"/>
<dbReference type="GO" id="GO:0030246">
    <property type="term" value="F:carbohydrate binding"/>
    <property type="evidence" value="ECO:0007669"/>
    <property type="project" value="UniProtKB-KW"/>
</dbReference>
<dbReference type="InterPro" id="IPR050111">
    <property type="entry name" value="C-type_lectin/snaclec_domain"/>
</dbReference>
<dbReference type="FunCoup" id="A0A667YUN9">
    <property type="interactions" value="4"/>
</dbReference>